<organism evidence="8 9">
    <name type="scientific">Allosphingosinicella deserti</name>
    <dbReference type="NCBI Taxonomy" id="2116704"/>
    <lineage>
        <taxon>Bacteria</taxon>
        <taxon>Pseudomonadati</taxon>
        <taxon>Pseudomonadota</taxon>
        <taxon>Alphaproteobacteria</taxon>
        <taxon>Sphingomonadales</taxon>
        <taxon>Sphingomonadaceae</taxon>
        <taxon>Allosphingosinicella</taxon>
    </lineage>
</organism>
<dbReference type="Gene3D" id="3.60.20.30">
    <property type="entry name" value="(Glycosyl)asparaginase"/>
    <property type="match status" value="1"/>
</dbReference>
<evidence type="ECO:0000256" key="3">
    <source>
        <dbReference type="ARBA" id="ARBA00022813"/>
    </source>
</evidence>
<feature type="site" description="Cleavage; by autolysis" evidence="7">
    <location>
        <begin position="174"/>
        <end position="175"/>
    </location>
</feature>
<evidence type="ECO:0000256" key="7">
    <source>
        <dbReference type="PIRSR" id="PIRSR600246-3"/>
    </source>
</evidence>
<dbReference type="GO" id="GO:0008233">
    <property type="term" value="F:peptidase activity"/>
    <property type="evidence" value="ECO:0007669"/>
    <property type="project" value="UniProtKB-KW"/>
</dbReference>
<comment type="caution">
    <text evidence="8">The sequence shown here is derived from an EMBL/GenBank/DDBJ whole genome shotgun (WGS) entry which is preliminary data.</text>
</comment>
<evidence type="ECO:0000256" key="2">
    <source>
        <dbReference type="ARBA" id="ARBA00022801"/>
    </source>
</evidence>
<dbReference type="InterPro" id="IPR029055">
    <property type="entry name" value="Ntn_hydrolases_N"/>
</dbReference>
<dbReference type="CDD" id="cd04701">
    <property type="entry name" value="Asparaginase_2"/>
    <property type="match status" value="1"/>
</dbReference>
<feature type="binding site" evidence="6">
    <location>
        <begin position="203"/>
        <end position="206"/>
    </location>
    <ligand>
        <name>substrate</name>
    </ligand>
</feature>
<dbReference type="SUPFAM" id="SSF56235">
    <property type="entry name" value="N-terminal nucleophile aminohydrolases (Ntn hydrolases)"/>
    <property type="match status" value="1"/>
</dbReference>
<sequence>MSDPSVPWKLVIHGGAGVIERHLLSADQEGAVRAALDHALRTGAAILDAGGSALDAVEATARELEDDQHFNAGRGSVFTYQGTIEMDAAIMDGRNRDAGAVAGVSATRNPVSLARMVMEGSPHVFLSREGADQYSRDNDLEQAPPEYFATPERRAALEDMRAQPDVFDADLKYGTVGAVAVDRNGHVAAATSTGGLTGKRWARIGDSPLIGCGTYADDRSGAVSCTGAGEYFIRATVAQEICARMRMLGEDVQTAADTVIADVGALGGTGGVIVVTSSGEAAFAFNTPGMYRGVASAAGRQVAIYADE</sequence>
<evidence type="ECO:0000313" key="9">
    <source>
        <dbReference type="Proteomes" id="UP000241167"/>
    </source>
</evidence>
<evidence type="ECO:0000256" key="1">
    <source>
        <dbReference type="ARBA" id="ARBA00022670"/>
    </source>
</evidence>
<keyword evidence="1" id="KW-0645">Protease</keyword>
<gene>
    <name evidence="8" type="ORF">C7I55_05890</name>
</gene>
<dbReference type="GO" id="GO:0016811">
    <property type="term" value="F:hydrolase activity, acting on carbon-nitrogen (but not peptide) bonds, in linear amides"/>
    <property type="evidence" value="ECO:0007669"/>
    <property type="project" value="UniProtKB-ARBA"/>
</dbReference>
<evidence type="ECO:0000256" key="4">
    <source>
        <dbReference type="ARBA" id="ARBA00069124"/>
    </source>
</evidence>
<name>A0A2P7QV11_9SPHN</name>
<feature type="active site" description="Nucleophile" evidence="5">
    <location>
        <position position="175"/>
    </location>
</feature>
<dbReference type="InterPro" id="IPR000246">
    <property type="entry name" value="Peptidase_T2"/>
</dbReference>
<dbReference type="PANTHER" id="PTHR10188:SF6">
    <property type="entry name" value="N(4)-(BETA-N-ACETYLGLUCOSAMINYL)-L-ASPARAGINASE"/>
    <property type="match status" value="1"/>
</dbReference>
<dbReference type="EMBL" id="PXYI01000002">
    <property type="protein sequence ID" value="PSJ41805.1"/>
    <property type="molecule type" value="Genomic_DNA"/>
</dbReference>
<evidence type="ECO:0000256" key="6">
    <source>
        <dbReference type="PIRSR" id="PIRSR600246-2"/>
    </source>
</evidence>
<dbReference type="OrthoDB" id="9780217at2"/>
<dbReference type="RefSeq" id="WP_106511972.1">
    <property type="nucleotide sequence ID" value="NZ_PXYI01000002.1"/>
</dbReference>
<dbReference type="GO" id="GO:0006508">
    <property type="term" value="P:proteolysis"/>
    <property type="evidence" value="ECO:0007669"/>
    <property type="project" value="UniProtKB-KW"/>
</dbReference>
<dbReference type="Pfam" id="PF01112">
    <property type="entry name" value="Asparaginase_2"/>
    <property type="match status" value="1"/>
</dbReference>
<keyword evidence="2" id="KW-0378">Hydrolase</keyword>
<reference evidence="8 9" key="1">
    <citation type="submission" date="2018-03" db="EMBL/GenBank/DDBJ databases">
        <title>The draft genome of Sphingosinicella sp. GL-C-18.</title>
        <authorList>
            <person name="Liu L."/>
            <person name="Li L."/>
            <person name="Liang L."/>
            <person name="Zhang X."/>
            <person name="Wang T."/>
        </authorList>
    </citation>
    <scope>NUCLEOTIDE SEQUENCE [LARGE SCALE GENOMIC DNA]</scope>
    <source>
        <strain evidence="8 9">GL-C-18</strain>
    </source>
</reference>
<evidence type="ECO:0000256" key="5">
    <source>
        <dbReference type="PIRSR" id="PIRSR600246-1"/>
    </source>
</evidence>
<dbReference type="PANTHER" id="PTHR10188">
    <property type="entry name" value="L-ASPARAGINASE"/>
    <property type="match status" value="1"/>
</dbReference>
<protein>
    <recommendedName>
        <fullName evidence="4">Isoaspartyl peptidase</fullName>
    </recommendedName>
</protein>
<proteinExistence type="predicted"/>
<accession>A0A2P7QV11</accession>
<dbReference type="AlphaFoldDB" id="A0A2P7QV11"/>
<keyword evidence="3" id="KW-0068">Autocatalytic cleavage</keyword>
<dbReference type="FunFam" id="3.60.20.30:FF:000001">
    <property type="entry name" value="Isoaspartyl peptidase/L-asparaginase"/>
    <property type="match status" value="1"/>
</dbReference>
<keyword evidence="9" id="KW-1185">Reference proteome</keyword>
<dbReference type="Proteomes" id="UP000241167">
    <property type="component" value="Unassembled WGS sequence"/>
</dbReference>
<evidence type="ECO:0000313" key="8">
    <source>
        <dbReference type="EMBL" id="PSJ41805.1"/>
    </source>
</evidence>
<feature type="binding site" evidence="6">
    <location>
        <begin position="226"/>
        <end position="229"/>
    </location>
    <ligand>
        <name>substrate</name>
    </ligand>
</feature>